<dbReference type="InterPro" id="IPR029000">
    <property type="entry name" value="Cyclophilin-like_dom_sf"/>
</dbReference>
<evidence type="ECO:0000256" key="2">
    <source>
        <dbReference type="ARBA" id="ARBA00023110"/>
    </source>
</evidence>
<dbReference type="PROSITE" id="PS50072">
    <property type="entry name" value="CSA_PPIASE_2"/>
    <property type="match status" value="1"/>
</dbReference>
<feature type="chain" id="PRO_5016073625" description="peptidylprolyl isomerase" evidence="4">
    <location>
        <begin position="19"/>
        <end position="196"/>
    </location>
</feature>
<dbReference type="EMBL" id="QFOD01000008">
    <property type="protein sequence ID" value="PZP32463.1"/>
    <property type="molecule type" value="Genomic_DNA"/>
</dbReference>
<evidence type="ECO:0000313" key="6">
    <source>
        <dbReference type="EMBL" id="PZP32463.1"/>
    </source>
</evidence>
<keyword evidence="4" id="KW-0732">Signal</keyword>
<evidence type="ECO:0000256" key="3">
    <source>
        <dbReference type="ARBA" id="ARBA00023235"/>
    </source>
</evidence>
<feature type="signal peptide" evidence="4">
    <location>
        <begin position="1"/>
        <end position="18"/>
    </location>
</feature>
<dbReference type="PANTHER" id="PTHR43246">
    <property type="entry name" value="PEPTIDYL-PROLYL CIS-TRANS ISOMERASE CYP38, CHLOROPLASTIC"/>
    <property type="match status" value="1"/>
</dbReference>
<dbReference type="Pfam" id="PF00160">
    <property type="entry name" value="Pro_isomerase"/>
    <property type="match status" value="1"/>
</dbReference>
<evidence type="ECO:0000256" key="1">
    <source>
        <dbReference type="ARBA" id="ARBA00013194"/>
    </source>
</evidence>
<evidence type="ECO:0000259" key="5">
    <source>
        <dbReference type="PROSITE" id="PS50072"/>
    </source>
</evidence>
<dbReference type="InterPro" id="IPR002130">
    <property type="entry name" value="Cyclophilin-type_PPIase_dom"/>
</dbReference>
<proteinExistence type="predicted"/>
<reference evidence="6 7" key="1">
    <citation type="submission" date="2017-08" db="EMBL/GenBank/DDBJ databases">
        <title>Infants hospitalized years apart are colonized by the same room-sourced microbial strains.</title>
        <authorList>
            <person name="Brooks B."/>
            <person name="Olm M.R."/>
            <person name="Firek B.A."/>
            <person name="Baker R."/>
            <person name="Thomas B.C."/>
            <person name="Morowitz M.J."/>
            <person name="Banfield J.F."/>
        </authorList>
    </citation>
    <scope>NUCLEOTIDE SEQUENCE [LARGE SCALE GENOMIC DNA]</scope>
    <source>
        <strain evidence="6">S2_012_000_R2_81</strain>
    </source>
</reference>
<gene>
    <name evidence="6" type="ORF">DI603_10570</name>
</gene>
<accession>A0A2W5DNY6</accession>
<feature type="domain" description="PPIase cyclophilin-type" evidence="5">
    <location>
        <begin position="31"/>
        <end position="196"/>
    </location>
</feature>
<organism evidence="6 7">
    <name type="scientific">Roseateles depolymerans</name>
    <dbReference type="NCBI Taxonomy" id="76731"/>
    <lineage>
        <taxon>Bacteria</taxon>
        <taxon>Pseudomonadati</taxon>
        <taxon>Pseudomonadota</taxon>
        <taxon>Betaproteobacteria</taxon>
        <taxon>Burkholderiales</taxon>
        <taxon>Sphaerotilaceae</taxon>
        <taxon>Roseateles</taxon>
    </lineage>
</organism>
<comment type="caution">
    <text evidence="6">The sequence shown here is derived from an EMBL/GenBank/DDBJ whole genome shotgun (WGS) entry which is preliminary data.</text>
</comment>
<protein>
    <recommendedName>
        <fullName evidence="1">peptidylprolyl isomerase</fullName>
        <ecNumber evidence="1">5.2.1.8</ecNumber>
    </recommendedName>
</protein>
<dbReference type="EC" id="5.2.1.8" evidence="1"/>
<keyword evidence="3 6" id="KW-0413">Isomerase</keyword>
<dbReference type="Proteomes" id="UP000249633">
    <property type="component" value="Unassembled WGS sequence"/>
</dbReference>
<dbReference type="Gene3D" id="2.40.100.10">
    <property type="entry name" value="Cyclophilin-like"/>
    <property type="match status" value="1"/>
</dbReference>
<dbReference type="InterPro" id="IPR044665">
    <property type="entry name" value="E_coli_cyclophilin_A-like"/>
</dbReference>
<keyword evidence="2" id="KW-0697">Rotamase</keyword>
<sequence>MQRRHLLSLAALPLVAHAAPAAPAVVRTRVDTPLGPFVIEVNPAVAPITVANYLAYVDRGLLKHPSVYRIVTLANQTPDTPHKIEVVQWGLNLPDEAKPLLPAIAHETTQQTGLRHRDGTVSMARNQPGTATAEFFICVGEQPALDFGGGRNPDGQGFAAFGQVVQGMEVVRALHARGGAEQWLKTPIALGGVTRV</sequence>
<dbReference type="AlphaFoldDB" id="A0A2W5DNY6"/>
<evidence type="ECO:0000256" key="4">
    <source>
        <dbReference type="SAM" id="SignalP"/>
    </source>
</evidence>
<dbReference type="GO" id="GO:0003755">
    <property type="term" value="F:peptidyl-prolyl cis-trans isomerase activity"/>
    <property type="evidence" value="ECO:0007669"/>
    <property type="project" value="UniProtKB-KW"/>
</dbReference>
<name>A0A2W5DNY6_9BURK</name>
<dbReference type="SUPFAM" id="SSF50891">
    <property type="entry name" value="Cyclophilin-like"/>
    <property type="match status" value="1"/>
</dbReference>
<evidence type="ECO:0000313" key="7">
    <source>
        <dbReference type="Proteomes" id="UP000249633"/>
    </source>
</evidence>